<sequence>MDTYKVDDSAKHVKIDVKVGSTGSAETRVYLDTITADNRICESDDNSNGNIPATKAGINRKLFLRTLIVNTSLNFSNIPDSAVKDAIKMTHIIYTLDGGPQGEKPFNNLDAIVNDSDISSVEITKRIEFV</sequence>
<accession>A0A2S0HYB5</accession>
<dbReference type="AlphaFoldDB" id="A0A2S0HYB5"/>
<proteinExistence type="predicted"/>
<evidence type="ECO:0000313" key="2">
    <source>
        <dbReference type="Proteomes" id="UP000238442"/>
    </source>
</evidence>
<reference evidence="1 2" key="1">
    <citation type="submission" date="2018-02" db="EMBL/GenBank/DDBJ databases">
        <title>Genomic analysis of the strain RR4-38 isolated from a seawater recirculating aquaculture system.</title>
        <authorList>
            <person name="Kim Y.-S."/>
            <person name="Jang Y.H."/>
            <person name="Kim K.-H."/>
        </authorList>
    </citation>
    <scope>NUCLEOTIDE SEQUENCE [LARGE SCALE GENOMIC DNA]</scope>
    <source>
        <strain evidence="1 2">RR4-38</strain>
    </source>
</reference>
<protein>
    <submittedName>
        <fullName evidence="1">Uncharacterized protein</fullName>
    </submittedName>
</protein>
<evidence type="ECO:0000313" key="1">
    <source>
        <dbReference type="EMBL" id="AVI51649.1"/>
    </source>
</evidence>
<dbReference type="Proteomes" id="UP000238442">
    <property type="component" value="Chromosome"/>
</dbReference>
<dbReference type="RefSeq" id="WP_105216889.1">
    <property type="nucleotide sequence ID" value="NZ_CP027062.1"/>
</dbReference>
<dbReference type="EMBL" id="CP027062">
    <property type="protein sequence ID" value="AVI51649.1"/>
    <property type="molecule type" value="Genomic_DNA"/>
</dbReference>
<dbReference type="KEGG" id="aue:C5O00_10945"/>
<organism evidence="1 2">
    <name type="scientific">Pukyongia salina</name>
    <dbReference type="NCBI Taxonomy" id="2094025"/>
    <lineage>
        <taxon>Bacteria</taxon>
        <taxon>Pseudomonadati</taxon>
        <taxon>Bacteroidota</taxon>
        <taxon>Flavobacteriia</taxon>
        <taxon>Flavobacteriales</taxon>
        <taxon>Flavobacteriaceae</taxon>
        <taxon>Pukyongia</taxon>
    </lineage>
</organism>
<gene>
    <name evidence="1" type="ORF">C5O00_10945</name>
</gene>
<keyword evidence="2" id="KW-1185">Reference proteome</keyword>
<name>A0A2S0HYB5_9FLAO</name>